<comment type="subcellular location">
    <subcellularLocation>
        <location evidence="1">Cell membrane</location>
        <topology evidence="1">Multi-pass membrane protein</topology>
    </subcellularLocation>
</comment>
<evidence type="ECO:0000313" key="7">
    <source>
        <dbReference type="EMBL" id="MDZ5494151.1"/>
    </source>
</evidence>
<dbReference type="PANTHER" id="PTHR30250:SF26">
    <property type="entry name" value="PSMA PROTEIN"/>
    <property type="match status" value="1"/>
</dbReference>
<keyword evidence="3 6" id="KW-0812">Transmembrane</keyword>
<evidence type="ECO:0000256" key="6">
    <source>
        <dbReference type="SAM" id="Phobius"/>
    </source>
</evidence>
<feature type="transmembrane region" description="Helical" evidence="6">
    <location>
        <begin position="29"/>
        <end position="51"/>
    </location>
</feature>
<dbReference type="InterPro" id="IPR002797">
    <property type="entry name" value="Polysacc_synth"/>
</dbReference>
<feature type="transmembrane region" description="Helical" evidence="6">
    <location>
        <begin position="295"/>
        <end position="315"/>
    </location>
</feature>
<feature type="transmembrane region" description="Helical" evidence="6">
    <location>
        <begin position="331"/>
        <end position="351"/>
    </location>
</feature>
<reference evidence="7 8" key="1">
    <citation type="submission" date="2023-12" db="EMBL/GenBank/DDBJ databases">
        <title>Micromonospora sp. nov., isolated from Atacama Desert.</title>
        <authorList>
            <person name="Carro L."/>
            <person name="Golinska P."/>
            <person name="Klenk H.-P."/>
            <person name="Goodfellow M."/>
        </authorList>
    </citation>
    <scope>NUCLEOTIDE SEQUENCE [LARGE SCALE GENOMIC DNA]</scope>
    <source>
        <strain evidence="7 8">4G53</strain>
    </source>
</reference>
<evidence type="ECO:0000256" key="4">
    <source>
        <dbReference type="ARBA" id="ARBA00022989"/>
    </source>
</evidence>
<feature type="transmembrane region" description="Helical" evidence="6">
    <location>
        <begin position="72"/>
        <end position="92"/>
    </location>
</feature>
<feature type="transmembrane region" description="Helical" evidence="6">
    <location>
        <begin position="363"/>
        <end position="380"/>
    </location>
</feature>
<evidence type="ECO:0000256" key="1">
    <source>
        <dbReference type="ARBA" id="ARBA00004651"/>
    </source>
</evidence>
<evidence type="ECO:0000256" key="3">
    <source>
        <dbReference type="ARBA" id="ARBA00022692"/>
    </source>
</evidence>
<feature type="transmembrane region" description="Helical" evidence="6">
    <location>
        <begin position="215"/>
        <end position="232"/>
    </location>
</feature>
<dbReference type="InterPro" id="IPR050833">
    <property type="entry name" value="Poly_Biosynth_Transport"/>
</dbReference>
<organism evidence="7 8">
    <name type="scientific">Micromonospora sicca</name>
    <dbReference type="NCBI Taxonomy" id="2202420"/>
    <lineage>
        <taxon>Bacteria</taxon>
        <taxon>Bacillati</taxon>
        <taxon>Actinomycetota</taxon>
        <taxon>Actinomycetes</taxon>
        <taxon>Micromonosporales</taxon>
        <taxon>Micromonosporaceae</taxon>
        <taxon>Micromonospora</taxon>
    </lineage>
</organism>
<keyword evidence="4 6" id="KW-1133">Transmembrane helix</keyword>
<feature type="transmembrane region" description="Helical" evidence="6">
    <location>
        <begin position="386"/>
        <end position="406"/>
    </location>
</feature>
<dbReference type="RefSeq" id="WP_322443653.1">
    <property type="nucleotide sequence ID" value="NZ_JAXOTQ010000063.1"/>
</dbReference>
<protein>
    <submittedName>
        <fullName evidence="7">Oligosaccharide flippase family protein</fullName>
    </submittedName>
</protein>
<feature type="transmembrane region" description="Helical" evidence="6">
    <location>
        <begin position="172"/>
        <end position="194"/>
    </location>
</feature>
<keyword evidence="2" id="KW-1003">Cell membrane</keyword>
<feature type="transmembrane region" description="Helical" evidence="6">
    <location>
        <begin position="252"/>
        <end position="274"/>
    </location>
</feature>
<evidence type="ECO:0000313" key="8">
    <source>
        <dbReference type="Proteomes" id="UP001290101"/>
    </source>
</evidence>
<proteinExistence type="predicted"/>
<accession>A0ABU5JNJ2</accession>
<keyword evidence="8" id="KW-1185">Reference proteome</keyword>
<dbReference type="PANTHER" id="PTHR30250">
    <property type="entry name" value="PST FAMILY PREDICTED COLANIC ACID TRANSPORTER"/>
    <property type="match status" value="1"/>
</dbReference>
<dbReference type="Proteomes" id="UP001290101">
    <property type="component" value="Unassembled WGS sequence"/>
</dbReference>
<feature type="transmembrane region" description="Helical" evidence="6">
    <location>
        <begin position="112"/>
        <end position="135"/>
    </location>
</feature>
<keyword evidence="5 6" id="KW-0472">Membrane</keyword>
<dbReference type="EMBL" id="JAXOTQ010000063">
    <property type="protein sequence ID" value="MDZ5494151.1"/>
    <property type="molecule type" value="Genomic_DNA"/>
</dbReference>
<comment type="caution">
    <text evidence="7">The sequence shown here is derived from an EMBL/GenBank/DDBJ whole genome shotgun (WGS) entry which is preliminary data.</text>
</comment>
<name>A0ABU5JNJ2_9ACTN</name>
<sequence>MARAVSAVVPLMLVPVTLSYLGPDLYGLWMAVIALTGMAAFADLGLGNGLLTRLAPCHASGDSRLARRYVSSAYAMVSGIAVAGCALLWLISGLVQWRTIFNAPDSVSPADARAVTLIGLTAFLLNMPLSLVSRVQYAYGMGARSNIWQAAGVAMSLPLAFGAVHAGLPARAVVAAAVAGPVLTNIVNTGWTFARDLPDLTPRWGALDPPTGRELLRISGLFGVVTILMTLADNADSLIIAHTRGLADVTAYAVPAKLFTQLGVVVVLVNQPFWPAHGEALAGGRVVWVRRIARRMTVVSTAVVLLPAVVLVAWGEQLFVTWLSVPFGDRWLLLGMAVWWLTLAATSPVFMVQNAAGVVRPQLVGYAAYLALSVVGKWYGTRWFGITAVPYVATACYVLTVVPAAIHGYRRALALGVRPRTVER</sequence>
<evidence type="ECO:0000256" key="5">
    <source>
        <dbReference type="ARBA" id="ARBA00023136"/>
    </source>
</evidence>
<dbReference type="Pfam" id="PF01943">
    <property type="entry name" value="Polysacc_synt"/>
    <property type="match status" value="1"/>
</dbReference>
<gene>
    <name evidence="7" type="ORF">U2F25_32670</name>
</gene>
<evidence type="ECO:0000256" key="2">
    <source>
        <dbReference type="ARBA" id="ARBA00022475"/>
    </source>
</evidence>
<feature type="transmembrane region" description="Helical" evidence="6">
    <location>
        <begin position="147"/>
        <end position="166"/>
    </location>
</feature>